<reference evidence="7 8" key="1">
    <citation type="submission" date="2017-07" db="EMBL/GenBank/DDBJ databases">
        <title>Leptospira spp. isolated from tropical soils.</title>
        <authorList>
            <person name="Thibeaux R."/>
            <person name="Iraola G."/>
            <person name="Ferres I."/>
            <person name="Bierque E."/>
            <person name="Girault D."/>
            <person name="Soupe-Gilbert M.-E."/>
            <person name="Picardeau M."/>
            <person name="Goarant C."/>
        </authorList>
    </citation>
    <scope>NUCLEOTIDE SEQUENCE [LARGE SCALE GENOMIC DNA]</scope>
    <source>
        <strain evidence="5 8">FH2-B-C1</strain>
        <strain evidence="6 7">FH2-B-D1</strain>
    </source>
</reference>
<proteinExistence type="inferred from homology"/>
<evidence type="ECO:0000313" key="5">
    <source>
        <dbReference type="EMBL" id="PJZ51486.1"/>
    </source>
</evidence>
<evidence type="ECO:0000313" key="8">
    <source>
        <dbReference type="Proteomes" id="UP000232188"/>
    </source>
</evidence>
<dbReference type="InterPro" id="IPR050336">
    <property type="entry name" value="Chromosome_partition/occlusion"/>
</dbReference>
<evidence type="ECO:0000256" key="2">
    <source>
        <dbReference type="ARBA" id="ARBA00023125"/>
    </source>
</evidence>
<evidence type="ECO:0000256" key="1">
    <source>
        <dbReference type="ARBA" id="ARBA00006295"/>
    </source>
</evidence>
<dbReference type="InterPro" id="IPR004437">
    <property type="entry name" value="ParB/RepB/Spo0J"/>
</dbReference>
<protein>
    <submittedName>
        <fullName evidence="5">Chromophore lyase</fullName>
    </submittedName>
</protein>
<organism evidence="5 8">
    <name type="scientific">Leptospira adleri</name>
    <dbReference type="NCBI Taxonomy" id="2023186"/>
    <lineage>
        <taxon>Bacteria</taxon>
        <taxon>Pseudomonadati</taxon>
        <taxon>Spirochaetota</taxon>
        <taxon>Spirochaetia</taxon>
        <taxon>Leptospirales</taxon>
        <taxon>Leptospiraceae</taxon>
        <taxon>Leptospira</taxon>
    </lineage>
</organism>
<keyword evidence="5" id="KW-0456">Lyase</keyword>
<comment type="caution">
    <text evidence="5">The sequence shown here is derived from an EMBL/GenBank/DDBJ whole genome shotgun (WGS) entry which is preliminary data.</text>
</comment>
<evidence type="ECO:0000256" key="3">
    <source>
        <dbReference type="SAM" id="Coils"/>
    </source>
</evidence>
<dbReference type="NCBIfam" id="TIGR00180">
    <property type="entry name" value="parB_part"/>
    <property type="match status" value="1"/>
</dbReference>
<sequence>MSTKANPKKLFSVKDSFGKSSTTPKMETGGVNQSSALLRELAARGRQPAIASGLENIPVSQIISEGNPRTNFDEKSLNELAESIKKYGLIQPITVRKKGNEYHLIAGERRFRAVKINGEEYITAIVKNVNQIDPELIPEYKLIENIQREDLSDLEIALSITVIKIRNDLSAAQLAEKFHKSLSWVKQKLMHASAINDLTESETPEETNLLGKIPTSLLMEILPVLKTNSKEVFDWLLPKIESGDLPKQSEARQFAKTFKPKEAFIEKKKHSFANSEEILAEIEVIDKKISTLKKKKKELKDQLEKMPKK</sequence>
<dbReference type="PANTHER" id="PTHR33375:SF1">
    <property type="entry name" value="CHROMOSOME-PARTITIONING PROTEIN PARB-RELATED"/>
    <property type="match status" value="1"/>
</dbReference>
<dbReference type="InterPro" id="IPR042075">
    <property type="entry name" value="KorB_DNA-db"/>
</dbReference>
<dbReference type="GO" id="GO:0003677">
    <property type="term" value="F:DNA binding"/>
    <property type="evidence" value="ECO:0007669"/>
    <property type="project" value="UniProtKB-KW"/>
</dbReference>
<dbReference type="CDD" id="cd16393">
    <property type="entry name" value="SPO0J_N"/>
    <property type="match status" value="1"/>
</dbReference>
<dbReference type="SUPFAM" id="SSF109709">
    <property type="entry name" value="KorB DNA-binding domain-like"/>
    <property type="match status" value="1"/>
</dbReference>
<keyword evidence="3" id="KW-0175">Coiled coil</keyword>
<dbReference type="RefSeq" id="WP_100787446.1">
    <property type="nucleotide sequence ID" value="NZ_NPDU01000029.1"/>
</dbReference>
<feature type="domain" description="ParB-like N-terminal" evidence="4">
    <location>
        <begin position="55"/>
        <end position="146"/>
    </location>
</feature>
<dbReference type="InterPro" id="IPR036086">
    <property type="entry name" value="ParB/Sulfiredoxin_sf"/>
</dbReference>
<feature type="coiled-coil region" evidence="3">
    <location>
        <begin position="282"/>
        <end position="309"/>
    </location>
</feature>
<dbReference type="FunFam" id="3.90.1530.30:FF:000001">
    <property type="entry name" value="Chromosome partitioning protein ParB"/>
    <property type="match status" value="1"/>
</dbReference>
<name>A0A2M9YJ10_9LEPT</name>
<dbReference type="AlphaFoldDB" id="A0A2M9YJ10"/>
<dbReference type="GO" id="GO:0005694">
    <property type="term" value="C:chromosome"/>
    <property type="evidence" value="ECO:0007669"/>
    <property type="project" value="TreeGrafter"/>
</dbReference>
<dbReference type="Pfam" id="PF02195">
    <property type="entry name" value="ParB_N"/>
    <property type="match status" value="1"/>
</dbReference>
<dbReference type="EMBL" id="NPDU01000029">
    <property type="protein sequence ID" value="PJZ61606.1"/>
    <property type="molecule type" value="Genomic_DNA"/>
</dbReference>
<comment type="similarity">
    <text evidence="1">Belongs to the ParB family.</text>
</comment>
<dbReference type="GO" id="GO:0007059">
    <property type="term" value="P:chromosome segregation"/>
    <property type="evidence" value="ECO:0007669"/>
    <property type="project" value="TreeGrafter"/>
</dbReference>
<evidence type="ECO:0000313" key="7">
    <source>
        <dbReference type="Proteomes" id="UP000232149"/>
    </source>
</evidence>
<dbReference type="Gene3D" id="3.90.1530.30">
    <property type="match status" value="1"/>
</dbReference>
<dbReference type="GO" id="GO:0016829">
    <property type="term" value="F:lyase activity"/>
    <property type="evidence" value="ECO:0007669"/>
    <property type="project" value="UniProtKB-KW"/>
</dbReference>
<accession>A0A2M9YJ10</accession>
<dbReference type="SMART" id="SM00470">
    <property type="entry name" value="ParB"/>
    <property type="match status" value="1"/>
</dbReference>
<dbReference type="Proteomes" id="UP000232149">
    <property type="component" value="Unassembled WGS sequence"/>
</dbReference>
<dbReference type="SUPFAM" id="SSF110849">
    <property type="entry name" value="ParB/Sulfiredoxin"/>
    <property type="match status" value="1"/>
</dbReference>
<evidence type="ECO:0000259" key="4">
    <source>
        <dbReference type="SMART" id="SM00470"/>
    </source>
</evidence>
<dbReference type="PANTHER" id="PTHR33375">
    <property type="entry name" value="CHROMOSOME-PARTITIONING PROTEIN PARB-RELATED"/>
    <property type="match status" value="1"/>
</dbReference>
<evidence type="ECO:0000313" key="6">
    <source>
        <dbReference type="EMBL" id="PJZ61606.1"/>
    </source>
</evidence>
<keyword evidence="7" id="KW-1185">Reference proteome</keyword>
<dbReference type="InterPro" id="IPR003115">
    <property type="entry name" value="ParB_N"/>
</dbReference>
<dbReference type="EMBL" id="NPDV01000023">
    <property type="protein sequence ID" value="PJZ51486.1"/>
    <property type="molecule type" value="Genomic_DNA"/>
</dbReference>
<dbReference type="Proteomes" id="UP000232188">
    <property type="component" value="Unassembled WGS sequence"/>
</dbReference>
<keyword evidence="2" id="KW-0238">DNA-binding</keyword>
<gene>
    <name evidence="6" type="ORF">CH376_12525</name>
    <name evidence="5" type="ORF">CH380_19560</name>
</gene>
<dbReference type="GO" id="GO:0045881">
    <property type="term" value="P:positive regulation of sporulation resulting in formation of a cellular spore"/>
    <property type="evidence" value="ECO:0007669"/>
    <property type="project" value="TreeGrafter"/>
</dbReference>
<dbReference type="Gene3D" id="1.10.10.730">
    <property type="entry name" value="KorB DNA-binding domain"/>
    <property type="match status" value="1"/>
</dbReference>